<organism evidence="2">
    <name type="scientific">bioreactor metagenome</name>
    <dbReference type="NCBI Taxonomy" id="1076179"/>
    <lineage>
        <taxon>unclassified sequences</taxon>
        <taxon>metagenomes</taxon>
        <taxon>ecological metagenomes</taxon>
    </lineage>
</organism>
<proteinExistence type="predicted"/>
<evidence type="ECO:0000259" key="1">
    <source>
        <dbReference type="PROSITE" id="PS51078"/>
    </source>
</evidence>
<dbReference type="AlphaFoldDB" id="A0A645A3D5"/>
<dbReference type="Pfam" id="PF01614">
    <property type="entry name" value="IclR_C"/>
    <property type="match status" value="1"/>
</dbReference>
<dbReference type="Gene3D" id="3.30.450.40">
    <property type="match status" value="1"/>
</dbReference>
<gene>
    <name evidence="2" type="ORF">SDC9_94298</name>
</gene>
<dbReference type="PROSITE" id="PS51078">
    <property type="entry name" value="ICLR_ED"/>
    <property type="match status" value="1"/>
</dbReference>
<dbReference type="EMBL" id="VSSQ01011738">
    <property type="protein sequence ID" value="MPM47587.1"/>
    <property type="molecule type" value="Genomic_DNA"/>
</dbReference>
<comment type="caution">
    <text evidence="2">The sequence shown here is derived from an EMBL/GenBank/DDBJ whole genome shotgun (WGS) entry which is preliminary data.</text>
</comment>
<dbReference type="InterPro" id="IPR029016">
    <property type="entry name" value="GAF-like_dom_sf"/>
</dbReference>
<protein>
    <recommendedName>
        <fullName evidence="1">IclR-ED domain-containing protein</fullName>
    </recommendedName>
</protein>
<name>A0A645A3D5_9ZZZZ</name>
<accession>A0A645A3D5</accession>
<sequence length="144" mass="16400">MMTNTHEIQVKTIKESSAYSATTGRVILAHYSQNELDYFIEKVGLPSEDEWPGIKSKKKLIEELDKIKKQNIEITLNKNHVIGLATPIIKEGKVIASLGIYLPEFRYGDVEKKILITELLKTTEKINAKFHSSRFSNCPSDQLH</sequence>
<evidence type="ECO:0000313" key="2">
    <source>
        <dbReference type="EMBL" id="MPM47587.1"/>
    </source>
</evidence>
<reference evidence="2" key="1">
    <citation type="submission" date="2019-08" db="EMBL/GenBank/DDBJ databases">
        <authorList>
            <person name="Kucharzyk K."/>
            <person name="Murdoch R.W."/>
            <person name="Higgins S."/>
            <person name="Loffler F."/>
        </authorList>
    </citation>
    <scope>NUCLEOTIDE SEQUENCE</scope>
</reference>
<dbReference type="SUPFAM" id="SSF55781">
    <property type="entry name" value="GAF domain-like"/>
    <property type="match status" value="1"/>
</dbReference>
<feature type="domain" description="IclR-ED" evidence="1">
    <location>
        <begin position="1"/>
        <end position="137"/>
    </location>
</feature>
<dbReference type="InterPro" id="IPR014757">
    <property type="entry name" value="Tscrpt_reg_IclR_C"/>
</dbReference>